<evidence type="ECO:0000256" key="1">
    <source>
        <dbReference type="SAM" id="Phobius"/>
    </source>
</evidence>
<keyword evidence="1" id="KW-0812">Transmembrane</keyword>
<keyword evidence="3" id="KW-1185">Reference proteome</keyword>
<accession>A0A1L7WKU0</accession>
<sequence length="182" mass="20912">MAAQENFDDFIAEMPLQFTTYFKYKFDTHFTQASLFEKYISLLPTQLSTFLSSRFYTRYSAVQKLFSVFIILSILLFFLISLLVARITRTSLASLHLTIFLAVLPFTEMPMAVMVEVLTGTFLGLGEVKEVGGTLRWVFELRWWPGRIICAAVVYVVAVRVAEGEWGILALQNLWDMRVPEL</sequence>
<dbReference type="OrthoDB" id="10474150at2759"/>
<proteinExistence type="predicted"/>
<feature type="transmembrane region" description="Helical" evidence="1">
    <location>
        <begin position="143"/>
        <end position="162"/>
    </location>
</feature>
<name>A0A1L7WKU0_9HELO</name>
<evidence type="ECO:0000313" key="3">
    <source>
        <dbReference type="Proteomes" id="UP000184330"/>
    </source>
</evidence>
<feature type="transmembrane region" description="Helical" evidence="1">
    <location>
        <begin position="65"/>
        <end position="85"/>
    </location>
</feature>
<reference evidence="2 3" key="1">
    <citation type="submission" date="2016-03" db="EMBL/GenBank/DDBJ databases">
        <authorList>
            <person name="Ploux O."/>
        </authorList>
    </citation>
    <scope>NUCLEOTIDE SEQUENCE [LARGE SCALE GENOMIC DNA]</scope>
    <source>
        <strain evidence="2 3">UAMH 11012</strain>
    </source>
</reference>
<protein>
    <submittedName>
        <fullName evidence="2">Uncharacterized protein</fullName>
    </submittedName>
</protein>
<dbReference type="Proteomes" id="UP000184330">
    <property type="component" value="Unassembled WGS sequence"/>
</dbReference>
<dbReference type="AlphaFoldDB" id="A0A1L7WKU0"/>
<gene>
    <name evidence="2" type="ORF">PAC_03272</name>
</gene>
<keyword evidence="1" id="KW-0472">Membrane</keyword>
<evidence type="ECO:0000313" key="2">
    <source>
        <dbReference type="EMBL" id="CZR53394.1"/>
    </source>
</evidence>
<keyword evidence="1" id="KW-1133">Transmembrane helix</keyword>
<dbReference type="EMBL" id="FJOG01000003">
    <property type="protein sequence ID" value="CZR53394.1"/>
    <property type="molecule type" value="Genomic_DNA"/>
</dbReference>
<organism evidence="2 3">
    <name type="scientific">Phialocephala subalpina</name>
    <dbReference type="NCBI Taxonomy" id="576137"/>
    <lineage>
        <taxon>Eukaryota</taxon>
        <taxon>Fungi</taxon>
        <taxon>Dikarya</taxon>
        <taxon>Ascomycota</taxon>
        <taxon>Pezizomycotina</taxon>
        <taxon>Leotiomycetes</taxon>
        <taxon>Helotiales</taxon>
        <taxon>Mollisiaceae</taxon>
        <taxon>Phialocephala</taxon>
        <taxon>Phialocephala fortinii species complex</taxon>
    </lineage>
</organism>
<feature type="transmembrane region" description="Helical" evidence="1">
    <location>
        <begin position="97"/>
        <end position="123"/>
    </location>
</feature>